<accession>A0A0V1DQY6</accession>
<name>A0A0V1DQY6_TRIPS</name>
<protein>
    <submittedName>
        <fullName evidence="1">Uncharacterized protein</fullName>
    </submittedName>
</protein>
<dbReference type="Proteomes" id="UP000054995">
    <property type="component" value="Unassembled WGS sequence"/>
</dbReference>
<dbReference type="EMBL" id="JYDT01002210">
    <property type="protein sequence ID" value="KRY63570.1"/>
    <property type="molecule type" value="Genomic_DNA"/>
</dbReference>
<proteinExistence type="predicted"/>
<dbReference type="AlphaFoldDB" id="A0A0V1DQY6"/>
<gene>
    <name evidence="1" type="ORF">T4D_9191</name>
</gene>
<evidence type="ECO:0000313" key="1">
    <source>
        <dbReference type="EMBL" id="KRY63570.1"/>
    </source>
</evidence>
<evidence type="ECO:0000313" key="2">
    <source>
        <dbReference type="Proteomes" id="UP000054995"/>
    </source>
</evidence>
<reference evidence="1 2" key="1">
    <citation type="submission" date="2015-01" db="EMBL/GenBank/DDBJ databases">
        <title>Evolution of Trichinella species and genotypes.</title>
        <authorList>
            <person name="Korhonen P.K."/>
            <person name="Edoardo P."/>
            <person name="Giuseppe L.R."/>
            <person name="Gasser R.B."/>
        </authorList>
    </citation>
    <scope>NUCLEOTIDE SEQUENCE [LARGE SCALE GENOMIC DNA]</scope>
    <source>
        <strain evidence="1">ISS470</strain>
    </source>
</reference>
<organism evidence="1 2">
    <name type="scientific">Trichinella pseudospiralis</name>
    <name type="common">Parasitic roundworm</name>
    <dbReference type="NCBI Taxonomy" id="6337"/>
    <lineage>
        <taxon>Eukaryota</taxon>
        <taxon>Metazoa</taxon>
        <taxon>Ecdysozoa</taxon>
        <taxon>Nematoda</taxon>
        <taxon>Enoplea</taxon>
        <taxon>Dorylaimia</taxon>
        <taxon>Trichinellida</taxon>
        <taxon>Trichinellidae</taxon>
        <taxon>Trichinella</taxon>
    </lineage>
</organism>
<comment type="caution">
    <text evidence="1">The sequence shown here is derived from an EMBL/GenBank/DDBJ whole genome shotgun (WGS) entry which is preliminary data.</text>
</comment>
<keyword evidence="2" id="KW-1185">Reference proteome</keyword>
<sequence length="35" mass="3977">MFLQNISGASQQVAVSWREQWQWQQGQSLDQPASG</sequence>